<name>Q7UY78_RHOBA</name>
<dbReference type="Proteomes" id="UP000001025">
    <property type="component" value="Chromosome"/>
</dbReference>
<protein>
    <submittedName>
        <fullName evidence="2">Uncharacterized protein</fullName>
    </submittedName>
</protein>
<organism evidence="2 3">
    <name type="scientific">Rhodopirellula baltica (strain DSM 10527 / NCIMB 13988 / SH1)</name>
    <dbReference type="NCBI Taxonomy" id="243090"/>
    <lineage>
        <taxon>Bacteria</taxon>
        <taxon>Pseudomonadati</taxon>
        <taxon>Planctomycetota</taxon>
        <taxon>Planctomycetia</taxon>
        <taxon>Pirellulales</taxon>
        <taxon>Pirellulaceae</taxon>
        <taxon>Rhodopirellula</taxon>
    </lineage>
</organism>
<dbReference type="EnsemblBacteria" id="CAD71770">
    <property type="protein sequence ID" value="CAD71770"/>
    <property type="gene ID" value="RB822"/>
</dbReference>
<dbReference type="STRING" id="243090.RB822"/>
<feature type="region of interest" description="Disordered" evidence="1">
    <location>
        <begin position="1"/>
        <end position="24"/>
    </location>
</feature>
<reference evidence="2 3" key="1">
    <citation type="journal article" date="2003" name="Proc. Natl. Acad. Sci. U.S.A.">
        <title>Complete genome sequence of the marine planctomycete Pirellula sp. strain 1.</title>
        <authorList>
            <person name="Gloeckner F.O."/>
            <person name="Kube M."/>
            <person name="Bauer M."/>
            <person name="Teeling H."/>
            <person name="Lombardot T."/>
            <person name="Ludwig W."/>
            <person name="Gade D."/>
            <person name="Beck A."/>
            <person name="Borzym K."/>
            <person name="Heitmann K."/>
            <person name="Rabus R."/>
            <person name="Schlesner H."/>
            <person name="Amann R."/>
            <person name="Reinhardt R."/>
        </authorList>
    </citation>
    <scope>NUCLEOTIDE SEQUENCE [LARGE SCALE GENOMIC DNA]</scope>
    <source>
        <strain evidence="3">DSM 10527 / NCIMB 13988 / SH1</strain>
    </source>
</reference>
<sequence length="78" mass="9250">MHARRIRDQNQRSQHSRHNEQSAFEPNPSWVFQICHLIILLEGLIIEDTPLYKPNDERCQHDGGNLDHRILPPLKCSW</sequence>
<evidence type="ECO:0000313" key="2">
    <source>
        <dbReference type="EMBL" id="CAD71770.1"/>
    </source>
</evidence>
<dbReference type="EMBL" id="BX294134">
    <property type="protein sequence ID" value="CAD71770.1"/>
    <property type="molecule type" value="Genomic_DNA"/>
</dbReference>
<accession>Q7UY78</accession>
<dbReference type="HOGENOM" id="CLU_2619651_0_0_0"/>
<keyword evidence="3" id="KW-1185">Reference proteome</keyword>
<feature type="compositionally biased region" description="Basic and acidic residues" evidence="1">
    <location>
        <begin position="1"/>
        <end position="10"/>
    </location>
</feature>
<proteinExistence type="predicted"/>
<dbReference type="KEGG" id="rba:RB822"/>
<dbReference type="AlphaFoldDB" id="Q7UY78"/>
<evidence type="ECO:0000256" key="1">
    <source>
        <dbReference type="SAM" id="MobiDB-lite"/>
    </source>
</evidence>
<dbReference type="InParanoid" id="Q7UY78"/>
<gene>
    <name evidence="2" type="ordered locus">RB822</name>
</gene>
<evidence type="ECO:0000313" key="3">
    <source>
        <dbReference type="Proteomes" id="UP000001025"/>
    </source>
</evidence>